<accession>A0A8B6BRL9</accession>
<dbReference type="OrthoDB" id="1262810at2759"/>
<keyword evidence="2" id="KW-1185">Reference proteome</keyword>
<dbReference type="PANTHER" id="PTHR46919">
    <property type="entry name" value="ZINC FINGER, C3HC4 TYPE (RING FINGER) FAMILY PROTEIN"/>
    <property type="match status" value="1"/>
</dbReference>
<comment type="caution">
    <text evidence="1">The sequence shown here is derived from an EMBL/GenBank/DDBJ whole genome shotgun (WGS) entry which is preliminary data.</text>
</comment>
<dbReference type="PANTHER" id="PTHR46919:SF2">
    <property type="entry name" value="SACSIN"/>
    <property type="match status" value="1"/>
</dbReference>
<dbReference type="EMBL" id="UYJE01000507">
    <property type="protein sequence ID" value="VDH93733.1"/>
    <property type="molecule type" value="Genomic_DNA"/>
</dbReference>
<gene>
    <name evidence="1" type="ORF">MGAL_10B059905</name>
</gene>
<name>A0A8B6BRL9_MYTGA</name>
<evidence type="ECO:0000313" key="2">
    <source>
        <dbReference type="Proteomes" id="UP000596742"/>
    </source>
</evidence>
<reference evidence="1" key="1">
    <citation type="submission" date="2018-11" db="EMBL/GenBank/DDBJ databases">
        <authorList>
            <person name="Alioto T."/>
            <person name="Alioto T."/>
        </authorList>
    </citation>
    <scope>NUCLEOTIDE SEQUENCE</scope>
</reference>
<dbReference type="AlphaFoldDB" id="A0A8B6BRL9"/>
<proteinExistence type="predicted"/>
<sequence>MQHKTIPDEPFVNVYELVLVATSKRQREDHKWLVMNRLEGISDASEDLLKLATKLSYLPCVGIAVPVLSSDTFTGHIFCVLPLPMQAVSMTKLPVHINGTFALSEDRKQLKWADKFSESNKEDSVQWNELLVSTVLPKAYIDLIMEIRNRNDEHVMLRCIPDPLEIDIIFKECISELFRNLKDTPFLYTKSGGGK</sequence>
<dbReference type="Proteomes" id="UP000596742">
    <property type="component" value="Unassembled WGS sequence"/>
</dbReference>
<organism evidence="1 2">
    <name type="scientific">Mytilus galloprovincialis</name>
    <name type="common">Mediterranean mussel</name>
    <dbReference type="NCBI Taxonomy" id="29158"/>
    <lineage>
        <taxon>Eukaryota</taxon>
        <taxon>Metazoa</taxon>
        <taxon>Spiralia</taxon>
        <taxon>Lophotrochozoa</taxon>
        <taxon>Mollusca</taxon>
        <taxon>Bivalvia</taxon>
        <taxon>Autobranchia</taxon>
        <taxon>Pteriomorphia</taxon>
        <taxon>Mytilida</taxon>
        <taxon>Mytiloidea</taxon>
        <taxon>Mytilidae</taxon>
        <taxon>Mytilinae</taxon>
        <taxon>Mytilus</taxon>
    </lineage>
</organism>
<protein>
    <submittedName>
        <fullName evidence="1">Uncharacterized protein</fullName>
    </submittedName>
</protein>
<evidence type="ECO:0000313" key="1">
    <source>
        <dbReference type="EMBL" id="VDH93733.1"/>
    </source>
</evidence>